<accession>A0A1F5E473</accession>
<sequence>MYSDEHLARRVERAAWSRPPQFWRREGDIFRTEVTVGGVKYAVELWEVECSDGYPGLPNDYVPYWPWPFVGFSIRFNIIGIGREDLSGFRLRHLYKRLRRDVTATRNP</sequence>
<gene>
    <name evidence="1" type="ORF">A2215_00495</name>
</gene>
<dbReference type="EMBL" id="MEZY01000055">
    <property type="protein sequence ID" value="OGD62074.1"/>
    <property type="molecule type" value="Genomic_DNA"/>
</dbReference>
<evidence type="ECO:0000313" key="1">
    <source>
        <dbReference type="EMBL" id="OGD62074.1"/>
    </source>
</evidence>
<comment type="caution">
    <text evidence="1">The sequence shown here is derived from an EMBL/GenBank/DDBJ whole genome shotgun (WGS) entry which is preliminary data.</text>
</comment>
<dbReference type="AlphaFoldDB" id="A0A1F5E473"/>
<protein>
    <submittedName>
        <fullName evidence="1">Uncharacterized protein</fullName>
    </submittedName>
</protein>
<evidence type="ECO:0000313" key="2">
    <source>
        <dbReference type="Proteomes" id="UP000178583"/>
    </source>
</evidence>
<reference evidence="1 2" key="1">
    <citation type="journal article" date="2016" name="Nat. Commun.">
        <title>Thousands of microbial genomes shed light on interconnected biogeochemical processes in an aquifer system.</title>
        <authorList>
            <person name="Anantharaman K."/>
            <person name="Brown C.T."/>
            <person name="Hug L.A."/>
            <person name="Sharon I."/>
            <person name="Castelle C.J."/>
            <person name="Probst A.J."/>
            <person name="Thomas B.C."/>
            <person name="Singh A."/>
            <person name="Wilkins M.J."/>
            <person name="Karaoz U."/>
            <person name="Brodie E.L."/>
            <person name="Williams K.H."/>
            <person name="Hubbard S.S."/>
            <person name="Banfield J.F."/>
        </authorList>
    </citation>
    <scope>NUCLEOTIDE SEQUENCE [LARGE SCALE GENOMIC DNA]</scope>
</reference>
<proteinExistence type="predicted"/>
<dbReference type="STRING" id="1797472.A2215_00495"/>
<dbReference type="Proteomes" id="UP000178583">
    <property type="component" value="Unassembled WGS sequence"/>
</dbReference>
<name>A0A1F5E473_9BACT</name>
<organism evidence="1 2">
    <name type="scientific">Candidatus Berkelbacteria bacterium RIFOXYA2_FULL_43_10</name>
    <dbReference type="NCBI Taxonomy" id="1797472"/>
    <lineage>
        <taxon>Bacteria</taxon>
        <taxon>Candidatus Berkelbacteria</taxon>
    </lineage>
</organism>